<reference evidence="1" key="2">
    <citation type="submission" date="2022-01" db="EMBL/GenBank/DDBJ databases">
        <authorList>
            <person name="Yamashiro T."/>
            <person name="Shiraishi A."/>
            <person name="Satake H."/>
            <person name="Nakayama K."/>
        </authorList>
    </citation>
    <scope>NUCLEOTIDE SEQUENCE</scope>
</reference>
<proteinExistence type="predicted"/>
<dbReference type="EMBL" id="BQNB010018988">
    <property type="protein sequence ID" value="GJT80403.1"/>
    <property type="molecule type" value="Genomic_DNA"/>
</dbReference>
<sequence>MSFKPIMRMHWTQTWMKAHCCCRFHGQTCHPQCHNSQVNEVHSNDIKSLINVDYQLSQKCTWEEHLDSDCGALRLMTIDPISSYLLDTEAQNFQTENLKKATGDLHKDILGTRNPGLGYMAKRAQPALYDADTLFHPTHHPVHIWDSEEVLVHQVVSMKKMNEKPGHVRPANDLKFVDQHNMVAYLERQKNTTTSKIVNSGKQIRVIVDGKAVVISESSVRNDLLFNDEDSIACLTNNEIFENLALMKYEQLSTKPTFQKGSLSPQWKFLIHSILHCISLKSTAWNEFSTNLASAVICLAKG</sequence>
<organism evidence="1 2">
    <name type="scientific">Tanacetum coccineum</name>
    <dbReference type="NCBI Taxonomy" id="301880"/>
    <lineage>
        <taxon>Eukaryota</taxon>
        <taxon>Viridiplantae</taxon>
        <taxon>Streptophyta</taxon>
        <taxon>Embryophyta</taxon>
        <taxon>Tracheophyta</taxon>
        <taxon>Spermatophyta</taxon>
        <taxon>Magnoliopsida</taxon>
        <taxon>eudicotyledons</taxon>
        <taxon>Gunneridae</taxon>
        <taxon>Pentapetalae</taxon>
        <taxon>asterids</taxon>
        <taxon>campanulids</taxon>
        <taxon>Asterales</taxon>
        <taxon>Asteraceae</taxon>
        <taxon>Asteroideae</taxon>
        <taxon>Anthemideae</taxon>
        <taxon>Anthemidinae</taxon>
        <taxon>Tanacetum</taxon>
    </lineage>
</organism>
<accession>A0ABQ5GXQ3</accession>
<name>A0ABQ5GXQ3_9ASTR</name>
<comment type="caution">
    <text evidence="1">The sequence shown here is derived from an EMBL/GenBank/DDBJ whole genome shotgun (WGS) entry which is preliminary data.</text>
</comment>
<reference evidence="1" key="1">
    <citation type="journal article" date="2022" name="Int. J. Mol. Sci.">
        <title>Draft Genome of Tanacetum Coccineum: Genomic Comparison of Closely Related Tanacetum-Family Plants.</title>
        <authorList>
            <person name="Yamashiro T."/>
            <person name="Shiraishi A."/>
            <person name="Nakayama K."/>
            <person name="Satake H."/>
        </authorList>
    </citation>
    <scope>NUCLEOTIDE SEQUENCE</scope>
</reference>
<evidence type="ECO:0000313" key="1">
    <source>
        <dbReference type="EMBL" id="GJT80403.1"/>
    </source>
</evidence>
<protein>
    <submittedName>
        <fullName evidence="1">Uncharacterized protein</fullName>
    </submittedName>
</protein>
<keyword evidence="2" id="KW-1185">Reference proteome</keyword>
<gene>
    <name evidence="1" type="ORF">Tco_1054745</name>
</gene>
<evidence type="ECO:0000313" key="2">
    <source>
        <dbReference type="Proteomes" id="UP001151760"/>
    </source>
</evidence>
<dbReference type="Proteomes" id="UP001151760">
    <property type="component" value="Unassembled WGS sequence"/>
</dbReference>